<evidence type="ECO:0000313" key="7">
    <source>
        <dbReference type="Proteomes" id="UP000823775"/>
    </source>
</evidence>
<comment type="caution">
    <text evidence="6">The sequence shown here is derived from an EMBL/GenBank/DDBJ whole genome shotgun (WGS) entry which is preliminary data.</text>
</comment>
<proteinExistence type="inferred from homology"/>
<dbReference type="EMBL" id="JACEIK010002360">
    <property type="protein sequence ID" value="MCD9560676.1"/>
    <property type="molecule type" value="Genomic_DNA"/>
</dbReference>
<dbReference type="PRINTS" id="PR00385">
    <property type="entry name" value="P450"/>
</dbReference>
<dbReference type="InterPro" id="IPR002401">
    <property type="entry name" value="Cyt_P450_E_grp-I"/>
</dbReference>
<dbReference type="Proteomes" id="UP000823775">
    <property type="component" value="Unassembled WGS sequence"/>
</dbReference>
<comment type="cofactor">
    <cofactor evidence="1">
        <name>heme</name>
        <dbReference type="ChEBI" id="CHEBI:30413"/>
    </cofactor>
</comment>
<evidence type="ECO:0008006" key="8">
    <source>
        <dbReference type="Google" id="ProtNLM"/>
    </source>
</evidence>
<evidence type="ECO:0000256" key="3">
    <source>
        <dbReference type="ARBA" id="ARBA00022723"/>
    </source>
</evidence>
<organism evidence="6 7">
    <name type="scientific">Datura stramonium</name>
    <name type="common">Jimsonweed</name>
    <name type="synonym">Common thornapple</name>
    <dbReference type="NCBI Taxonomy" id="4076"/>
    <lineage>
        <taxon>Eukaryota</taxon>
        <taxon>Viridiplantae</taxon>
        <taxon>Streptophyta</taxon>
        <taxon>Embryophyta</taxon>
        <taxon>Tracheophyta</taxon>
        <taxon>Spermatophyta</taxon>
        <taxon>Magnoliopsida</taxon>
        <taxon>eudicotyledons</taxon>
        <taxon>Gunneridae</taxon>
        <taxon>Pentapetalae</taxon>
        <taxon>asterids</taxon>
        <taxon>lamiids</taxon>
        <taxon>Solanales</taxon>
        <taxon>Solanaceae</taxon>
        <taxon>Solanoideae</taxon>
        <taxon>Datureae</taxon>
        <taxon>Datura</taxon>
    </lineage>
</organism>
<dbReference type="PANTHER" id="PTHR24296">
    <property type="entry name" value="CYTOCHROME P450"/>
    <property type="match status" value="1"/>
</dbReference>
<gene>
    <name evidence="6" type="ORF">HAX54_019419</name>
</gene>
<dbReference type="SUPFAM" id="SSF48264">
    <property type="entry name" value="Cytochrome P450"/>
    <property type="match status" value="1"/>
</dbReference>
<dbReference type="Pfam" id="PF00067">
    <property type="entry name" value="p450"/>
    <property type="match status" value="1"/>
</dbReference>
<keyword evidence="7" id="KW-1185">Reference proteome</keyword>
<sequence>MLARAHKNMSIFDEEYYIDEAINLILGAEDTLCSSLVWYFWLIASNPQVEKEIIREINDQKNNNNKVYMHASICESMRLYPPIPQESKQAMEDDILPDGTKVKKGTRVFYNIFAMGRSPELWGENWEDFKPERWLEKDESTGNWRFTPRDPFTYPVFQAGPRTCLGKDIAFMQIQLVATTVLKQFQIVPAVEGYSPIYGSSMTSKMRNGFPIRILRR</sequence>
<dbReference type="InterPro" id="IPR036396">
    <property type="entry name" value="Cyt_P450_sf"/>
</dbReference>
<name>A0ABS8URC7_DATST</name>
<evidence type="ECO:0000256" key="2">
    <source>
        <dbReference type="ARBA" id="ARBA00010617"/>
    </source>
</evidence>
<evidence type="ECO:0000313" key="6">
    <source>
        <dbReference type="EMBL" id="MCD9560676.1"/>
    </source>
</evidence>
<protein>
    <recommendedName>
        <fullName evidence="8">Cytochrome P450</fullName>
    </recommendedName>
</protein>
<evidence type="ECO:0000256" key="1">
    <source>
        <dbReference type="ARBA" id="ARBA00001971"/>
    </source>
</evidence>
<keyword evidence="3" id="KW-0479">Metal-binding</keyword>
<dbReference type="InterPro" id="IPR001128">
    <property type="entry name" value="Cyt_P450"/>
</dbReference>
<keyword evidence="5" id="KW-0408">Iron</keyword>
<keyword evidence="4" id="KW-0560">Oxidoreductase</keyword>
<evidence type="ECO:0000256" key="4">
    <source>
        <dbReference type="ARBA" id="ARBA00023002"/>
    </source>
</evidence>
<comment type="similarity">
    <text evidence="2">Belongs to the cytochrome P450 family.</text>
</comment>
<accession>A0ABS8URC7</accession>
<evidence type="ECO:0000256" key="5">
    <source>
        <dbReference type="ARBA" id="ARBA00023004"/>
    </source>
</evidence>
<dbReference type="PRINTS" id="PR00463">
    <property type="entry name" value="EP450I"/>
</dbReference>
<dbReference type="Gene3D" id="1.10.630.10">
    <property type="entry name" value="Cytochrome P450"/>
    <property type="match status" value="1"/>
</dbReference>
<reference evidence="6 7" key="1">
    <citation type="journal article" date="2021" name="BMC Genomics">
        <title>Datura genome reveals duplications of psychoactive alkaloid biosynthetic genes and high mutation rate following tissue culture.</title>
        <authorList>
            <person name="Rajewski A."/>
            <person name="Carter-House D."/>
            <person name="Stajich J."/>
            <person name="Litt A."/>
        </authorList>
    </citation>
    <scope>NUCLEOTIDE SEQUENCE [LARGE SCALE GENOMIC DNA]</scope>
    <source>
        <strain evidence="6">AR-01</strain>
    </source>
</reference>